<sequence>MICLEAQYFNLNRILLQSTALWPLQQSKLVQLQFIINWTLLVSTIICQITTFFTSKFTPTFAVKAFSCILPIIVATIHYTSFRFNIKTDLLEQLHYACSKLKDKKEIAIIQEYGRTAKRYTAGFVVLAFSAESALWTIQIAIPYLDDVTPINGCRLHRLYIAVEYFIDQEKYYYVILIHMNVALFIGTLTVIATGTLMLMFFQHACGMFKIACYRIEHAIEINALTNISFNSEPSISKKIVYAVDIHREAMKITDHLMNSFDPTYFCLTVLAVITMSLNLFQISEAIILEGNIGEAIMPTISVVGLFIYTFLGCAFGQHITDYNNEVYAAAYNIRWYLCPQHVQRLIVLMLQRKAKQFHLTCGGLFIASYECFAMVAKATMSYFTLMHSTRS</sequence>
<feature type="transmembrane region" description="Helical" evidence="10">
    <location>
        <begin position="358"/>
        <end position="377"/>
    </location>
</feature>
<feature type="transmembrane region" description="Helical" evidence="10">
    <location>
        <begin position="172"/>
        <end position="202"/>
    </location>
</feature>
<evidence type="ECO:0000256" key="2">
    <source>
        <dbReference type="ARBA" id="ARBA00022475"/>
    </source>
</evidence>
<dbReference type="PANTHER" id="PTHR21137">
    <property type="entry name" value="ODORANT RECEPTOR"/>
    <property type="match status" value="1"/>
</dbReference>
<feature type="transmembrane region" description="Helical" evidence="10">
    <location>
        <begin position="61"/>
        <end position="80"/>
    </location>
</feature>
<dbReference type="Pfam" id="PF02949">
    <property type="entry name" value="7tm_6"/>
    <property type="match status" value="1"/>
</dbReference>
<proteinExistence type="inferred from homology"/>
<reference evidence="11 12" key="1">
    <citation type="journal article" date="2014" name="Curr. Biol.">
        <title>The genome of the clonal raider ant Cerapachys biroi.</title>
        <authorList>
            <person name="Oxley P.R."/>
            <person name="Ji L."/>
            <person name="Fetter-Pruneda I."/>
            <person name="McKenzie S.K."/>
            <person name="Li C."/>
            <person name="Hu H."/>
            <person name="Zhang G."/>
            <person name="Kronauer D.J."/>
        </authorList>
    </citation>
    <scope>NUCLEOTIDE SEQUENCE [LARGE SCALE GENOMIC DNA]</scope>
</reference>
<dbReference type="GO" id="GO:0005886">
    <property type="term" value="C:plasma membrane"/>
    <property type="evidence" value="ECO:0007669"/>
    <property type="project" value="UniProtKB-SubCell"/>
</dbReference>
<evidence type="ECO:0000256" key="1">
    <source>
        <dbReference type="ARBA" id="ARBA00004651"/>
    </source>
</evidence>
<feature type="transmembrane region" description="Helical" evidence="10">
    <location>
        <begin position="120"/>
        <end position="142"/>
    </location>
</feature>
<evidence type="ECO:0000256" key="9">
    <source>
        <dbReference type="ARBA" id="ARBA00023224"/>
    </source>
</evidence>
<dbReference type="OrthoDB" id="7551635at2759"/>
<keyword evidence="3 10" id="KW-0716">Sensory transduction</keyword>
<keyword evidence="12" id="KW-1185">Reference proteome</keyword>
<feature type="transmembrane region" description="Helical" evidence="10">
    <location>
        <begin position="296"/>
        <end position="316"/>
    </location>
</feature>
<evidence type="ECO:0000256" key="3">
    <source>
        <dbReference type="ARBA" id="ARBA00022606"/>
    </source>
</evidence>
<dbReference type="GO" id="GO:0007165">
    <property type="term" value="P:signal transduction"/>
    <property type="evidence" value="ECO:0007669"/>
    <property type="project" value="UniProtKB-KW"/>
</dbReference>
<keyword evidence="5 10" id="KW-0552">Olfaction</keyword>
<keyword evidence="8 10" id="KW-0675">Receptor</keyword>
<keyword evidence="7 10" id="KW-0472">Membrane</keyword>
<evidence type="ECO:0000256" key="4">
    <source>
        <dbReference type="ARBA" id="ARBA00022692"/>
    </source>
</evidence>
<evidence type="ECO:0000256" key="10">
    <source>
        <dbReference type="RuleBase" id="RU351113"/>
    </source>
</evidence>
<evidence type="ECO:0000256" key="7">
    <source>
        <dbReference type="ARBA" id="ARBA00023136"/>
    </source>
</evidence>
<feature type="transmembrane region" description="Helical" evidence="10">
    <location>
        <begin position="265"/>
        <end position="284"/>
    </location>
</feature>
<keyword evidence="4 10" id="KW-0812">Transmembrane</keyword>
<keyword evidence="6 10" id="KW-1133">Transmembrane helix</keyword>
<organism evidence="11 12">
    <name type="scientific">Ooceraea biroi</name>
    <name type="common">Clonal raider ant</name>
    <name type="synonym">Cerapachys biroi</name>
    <dbReference type="NCBI Taxonomy" id="2015173"/>
    <lineage>
        <taxon>Eukaryota</taxon>
        <taxon>Metazoa</taxon>
        <taxon>Ecdysozoa</taxon>
        <taxon>Arthropoda</taxon>
        <taxon>Hexapoda</taxon>
        <taxon>Insecta</taxon>
        <taxon>Pterygota</taxon>
        <taxon>Neoptera</taxon>
        <taxon>Endopterygota</taxon>
        <taxon>Hymenoptera</taxon>
        <taxon>Apocrita</taxon>
        <taxon>Aculeata</taxon>
        <taxon>Formicoidea</taxon>
        <taxon>Formicidae</taxon>
        <taxon>Dorylinae</taxon>
        <taxon>Ooceraea</taxon>
    </lineage>
</organism>
<name>A0A026WSR5_OOCBI</name>
<dbReference type="EMBL" id="KK107135">
    <property type="protein sequence ID" value="EZA58109.1"/>
    <property type="molecule type" value="Genomic_DNA"/>
</dbReference>
<evidence type="ECO:0000313" key="11">
    <source>
        <dbReference type="EMBL" id="EZA58109.1"/>
    </source>
</evidence>
<gene>
    <name evidence="11" type="ORF">X777_01490</name>
</gene>
<dbReference type="Proteomes" id="UP000053097">
    <property type="component" value="Unassembled WGS sequence"/>
</dbReference>
<dbReference type="GO" id="GO:0005549">
    <property type="term" value="F:odorant binding"/>
    <property type="evidence" value="ECO:0007669"/>
    <property type="project" value="InterPro"/>
</dbReference>
<accession>A0A026WSR5</accession>
<dbReference type="GO" id="GO:0004984">
    <property type="term" value="F:olfactory receptor activity"/>
    <property type="evidence" value="ECO:0007669"/>
    <property type="project" value="InterPro"/>
</dbReference>
<evidence type="ECO:0000313" key="12">
    <source>
        <dbReference type="Proteomes" id="UP000053097"/>
    </source>
</evidence>
<protein>
    <recommendedName>
        <fullName evidence="10">Odorant receptor</fullName>
    </recommendedName>
</protein>
<comment type="similarity">
    <text evidence="10">Belongs to the insect chemoreceptor superfamily. Heteromeric odorant receptor channel (TC 1.A.69) family.</text>
</comment>
<dbReference type="AlphaFoldDB" id="A0A026WSR5"/>
<feature type="transmembrane region" description="Helical" evidence="10">
    <location>
        <begin position="34"/>
        <end position="55"/>
    </location>
</feature>
<comment type="subcellular location">
    <subcellularLocation>
        <location evidence="1 10">Cell membrane</location>
        <topology evidence="1 10">Multi-pass membrane protein</topology>
    </subcellularLocation>
</comment>
<keyword evidence="9 10" id="KW-0807">Transducer</keyword>
<dbReference type="InterPro" id="IPR004117">
    <property type="entry name" value="7tm6_olfct_rcpt"/>
</dbReference>
<evidence type="ECO:0000256" key="8">
    <source>
        <dbReference type="ARBA" id="ARBA00023170"/>
    </source>
</evidence>
<evidence type="ECO:0000256" key="6">
    <source>
        <dbReference type="ARBA" id="ARBA00022989"/>
    </source>
</evidence>
<evidence type="ECO:0000256" key="5">
    <source>
        <dbReference type="ARBA" id="ARBA00022725"/>
    </source>
</evidence>
<dbReference type="PANTHER" id="PTHR21137:SF35">
    <property type="entry name" value="ODORANT RECEPTOR 19A-RELATED"/>
    <property type="match status" value="1"/>
</dbReference>
<keyword evidence="2" id="KW-1003">Cell membrane</keyword>